<feature type="region of interest" description="Disordered" evidence="7">
    <location>
        <begin position="1199"/>
        <end position="1222"/>
    </location>
</feature>
<dbReference type="Gene3D" id="3.10.20.370">
    <property type="match status" value="1"/>
</dbReference>
<feature type="domain" description="Reverse transcriptase" evidence="8">
    <location>
        <begin position="720"/>
        <end position="904"/>
    </location>
</feature>
<dbReference type="InterPro" id="IPR043502">
    <property type="entry name" value="DNA/RNA_pol_sf"/>
</dbReference>
<dbReference type="Gene3D" id="1.10.620.20">
    <property type="entry name" value="Ribonucleotide Reductase, subunit A"/>
    <property type="match status" value="1"/>
</dbReference>
<dbReference type="Gene3D" id="3.10.10.10">
    <property type="entry name" value="HIV Type 1 Reverse Transcriptase, subunit A, domain 1"/>
    <property type="match status" value="1"/>
</dbReference>
<keyword evidence="3" id="KW-0540">Nuclease</keyword>
<dbReference type="Pfam" id="PF17917">
    <property type="entry name" value="RT_RNaseH"/>
    <property type="match status" value="1"/>
</dbReference>
<keyword evidence="4" id="KW-0255">Endonuclease</keyword>
<dbReference type="SUPFAM" id="SSF47240">
    <property type="entry name" value="Ferritin-like"/>
    <property type="match status" value="1"/>
</dbReference>
<dbReference type="CDD" id="cd01647">
    <property type="entry name" value="RT_LTR"/>
    <property type="match status" value="1"/>
</dbReference>
<keyword evidence="6" id="KW-0695">RNA-directed DNA polymerase</keyword>
<dbReference type="EMBL" id="BKCJ010005396">
    <property type="protein sequence ID" value="GEU66510.1"/>
    <property type="molecule type" value="Genomic_DNA"/>
</dbReference>
<dbReference type="InterPro" id="IPR012348">
    <property type="entry name" value="RNR-like"/>
</dbReference>
<organism evidence="9">
    <name type="scientific">Tanacetum cinerariifolium</name>
    <name type="common">Dalmatian daisy</name>
    <name type="synonym">Chrysanthemum cinerariifolium</name>
    <dbReference type="NCBI Taxonomy" id="118510"/>
    <lineage>
        <taxon>Eukaryota</taxon>
        <taxon>Viridiplantae</taxon>
        <taxon>Streptophyta</taxon>
        <taxon>Embryophyta</taxon>
        <taxon>Tracheophyta</taxon>
        <taxon>Spermatophyta</taxon>
        <taxon>Magnoliopsida</taxon>
        <taxon>eudicotyledons</taxon>
        <taxon>Gunneridae</taxon>
        <taxon>Pentapetalae</taxon>
        <taxon>asterids</taxon>
        <taxon>campanulids</taxon>
        <taxon>Asterales</taxon>
        <taxon>Asteraceae</taxon>
        <taxon>Asteroideae</taxon>
        <taxon>Anthemideae</taxon>
        <taxon>Anthemidinae</taxon>
        <taxon>Tanacetum</taxon>
    </lineage>
</organism>
<evidence type="ECO:0000313" key="9">
    <source>
        <dbReference type="EMBL" id="GEU66510.1"/>
    </source>
</evidence>
<dbReference type="Pfam" id="PF08284">
    <property type="entry name" value="RVP_2"/>
    <property type="match status" value="2"/>
</dbReference>
<feature type="compositionally biased region" description="Basic and acidic residues" evidence="7">
    <location>
        <begin position="497"/>
        <end position="507"/>
    </location>
</feature>
<reference evidence="9" key="1">
    <citation type="journal article" date="2019" name="Sci. Rep.">
        <title>Draft genome of Tanacetum cinerariifolium, the natural source of mosquito coil.</title>
        <authorList>
            <person name="Yamashiro T."/>
            <person name="Shiraishi A."/>
            <person name="Satake H."/>
            <person name="Nakayama K."/>
        </authorList>
    </citation>
    <scope>NUCLEOTIDE SEQUENCE</scope>
</reference>
<dbReference type="GO" id="GO:0003964">
    <property type="term" value="F:RNA-directed DNA polymerase activity"/>
    <property type="evidence" value="ECO:0007669"/>
    <property type="project" value="UniProtKB-KW"/>
</dbReference>
<dbReference type="PANTHER" id="PTHR24559">
    <property type="entry name" value="TRANSPOSON TY3-I GAG-POL POLYPROTEIN"/>
    <property type="match status" value="1"/>
</dbReference>
<evidence type="ECO:0000256" key="2">
    <source>
        <dbReference type="ARBA" id="ARBA00022695"/>
    </source>
</evidence>
<dbReference type="GO" id="GO:0016491">
    <property type="term" value="F:oxidoreductase activity"/>
    <property type="evidence" value="ECO:0007669"/>
    <property type="project" value="InterPro"/>
</dbReference>
<dbReference type="Gene3D" id="1.10.340.70">
    <property type="match status" value="1"/>
</dbReference>
<dbReference type="GO" id="GO:0004519">
    <property type="term" value="F:endonuclease activity"/>
    <property type="evidence" value="ECO:0007669"/>
    <property type="project" value="UniProtKB-KW"/>
</dbReference>
<evidence type="ECO:0000256" key="4">
    <source>
        <dbReference type="ARBA" id="ARBA00022759"/>
    </source>
</evidence>
<feature type="region of interest" description="Disordered" evidence="7">
    <location>
        <begin position="248"/>
        <end position="316"/>
    </location>
</feature>
<dbReference type="CDD" id="cd09274">
    <property type="entry name" value="RNase_HI_RT_Ty3"/>
    <property type="match status" value="1"/>
</dbReference>
<evidence type="ECO:0000256" key="5">
    <source>
        <dbReference type="ARBA" id="ARBA00022801"/>
    </source>
</evidence>
<dbReference type="Pfam" id="PF17921">
    <property type="entry name" value="Integrase_H2C2"/>
    <property type="match status" value="1"/>
</dbReference>
<keyword evidence="1" id="KW-0808">Transferase</keyword>
<proteinExistence type="predicted"/>
<accession>A0A6L2LYY9</accession>
<dbReference type="InterPro" id="IPR041373">
    <property type="entry name" value="RT_RNaseH"/>
</dbReference>
<protein>
    <submittedName>
        <fullName evidence="9">Retrotransposon protein, putative, Ty3-gypsy subclass</fullName>
    </submittedName>
</protein>
<name>A0A6L2LYY9_TANCI</name>
<evidence type="ECO:0000256" key="3">
    <source>
        <dbReference type="ARBA" id="ARBA00022722"/>
    </source>
</evidence>
<feature type="compositionally biased region" description="Acidic residues" evidence="7">
    <location>
        <begin position="1199"/>
        <end position="1210"/>
    </location>
</feature>
<evidence type="ECO:0000256" key="6">
    <source>
        <dbReference type="ARBA" id="ARBA00022918"/>
    </source>
</evidence>
<dbReference type="Gene3D" id="3.30.70.270">
    <property type="match status" value="1"/>
</dbReference>
<dbReference type="CDD" id="cd00303">
    <property type="entry name" value="retropepsin_like"/>
    <property type="match status" value="1"/>
</dbReference>
<dbReference type="AlphaFoldDB" id="A0A6L2LYY9"/>
<keyword evidence="2" id="KW-0548">Nucleotidyltransferase</keyword>
<dbReference type="GO" id="GO:0016787">
    <property type="term" value="F:hydrolase activity"/>
    <property type="evidence" value="ECO:0007669"/>
    <property type="project" value="UniProtKB-KW"/>
</dbReference>
<dbReference type="InterPro" id="IPR009078">
    <property type="entry name" value="Ferritin-like_SF"/>
</dbReference>
<comment type="caution">
    <text evidence="9">The sequence shown here is derived from an EMBL/GenBank/DDBJ whole genome shotgun (WGS) entry which is preliminary data.</text>
</comment>
<dbReference type="SUPFAM" id="SSF56672">
    <property type="entry name" value="DNA/RNA polymerases"/>
    <property type="match status" value="1"/>
</dbReference>
<dbReference type="InterPro" id="IPR041588">
    <property type="entry name" value="Integrase_H2C2"/>
</dbReference>
<dbReference type="FunFam" id="3.10.20.370:FF:000001">
    <property type="entry name" value="Retrovirus-related Pol polyprotein from transposon 17.6-like protein"/>
    <property type="match status" value="1"/>
</dbReference>
<feature type="region of interest" description="Disordered" evidence="7">
    <location>
        <begin position="497"/>
        <end position="524"/>
    </location>
</feature>
<evidence type="ECO:0000256" key="1">
    <source>
        <dbReference type="ARBA" id="ARBA00022679"/>
    </source>
</evidence>
<feature type="compositionally biased region" description="Polar residues" evidence="7">
    <location>
        <begin position="275"/>
        <end position="285"/>
    </location>
</feature>
<feature type="compositionally biased region" description="Basic and acidic residues" evidence="7">
    <location>
        <begin position="305"/>
        <end position="316"/>
    </location>
</feature>
<dbReference type="InterPro" id="IPR053134">
    <property type="entry name" value="RNA-dir_DNA_polymerase"/>
</dbReference>
<dbReference type="Pfam" id="PF00078">
    <property type="entry name" value="RVT_1"/>
    <property type="match status" value="1"/>
</dbReference>
<feature type="compositionally biased region" description="Basic and acidic residues" evidence="7">
    <location>
        <begin position="248"/>
        <end position="259"/>
    </location>
</feature>
<sequence length="1222" mass="137636">MCKKPKASFWTVEEVDLSQDERHFIKIVLAFFAASDEIVLDNLAGRFIKEVHVSEAHGDLYKLFLVQVVVASVIPISSDSSEDSVGSHVSRVILFGVIPAIIPVILVVPAEVPIKPVDALVASKVGAVSVTSLARVLDLVDCSSSSDSDPLEDSLPLALELPLVLPFLCSDDSEADRSHLGHPHRRDHHLTTLLHHHLGFPLPLLLPHLRFIDGQQFLSDSVRLSLLAELTAPTPTGSDHRLELHHLESSPDSSFERSLDSSSLSGGPSHKRCGSPTTPVPSSTHVLRPIAPTHADLLPPRKRFRDSYSPEDSREEHMEIGITDARAVADLGISNGVGAHTEDGIGMGVEITASNIREDEDDLRHHMALSQEEFRQIRKDRDDARKRLRRLESFVESDGDNGNGGNRYGGNNVNGNPIENGRGAMPVSHVCTYQDFMKCQPLNFKGTEGVVGLTRWFDKMVMSAEPTRLQDAIRLANSLMDQKLKGCAIRSVENKRKFESNQRDNHEQQPQFKGQNVGGSNMAKAYTAGGNEGRVYVGPHPLCNKCKLHHVGHALQGHFKKDCPKLKNQHNGNKHVIPEARGKAYAIGKVDANSGSNVVTGTFLLNNHYTSVLFDLGADQSFMSTTFSTLLDIISDTLDISYAVELAEERNLDSFDVIIGMDWLANNRAVIVCDEKIVRIPFGDEILIVQRDRSDKKKKSTLSIISCTETQKYMERGCQVFLTIYKTEFFPWGAPVLFVKKKDGSLRMCIDYRKLNKLTVKNRYSLSRTDDLFDQLQGSSVYSKIDLRSGYHQLRVRDEDILKTVFRTRYGHYEFQVMPFGLTNVPAIFMDLMNRVCKPILDKFVIVFIDDILIYSRNKVEDGGHLKKILELLKKEELYARFSKCEFWLSKIVKPMTKLTQKSVKFDWGDTKEAAFQTLKQKLCNALILDLPEGSENFVVYCDTSQKGLGAVLMQKARVIAYASCQLKIHEKNYTTHDLELGAVVFALKIWRHYLYDTKCVVFTDHKSLQHILDQKEFVRQHRWLELLSDYDCEIRYHPEKANVAQNEARKEENYKTEDLYGMIKKLESRADGTLCLNGRSWIPNLGNLRGVIMHESHKSKYLIHPGSDKMYQDLKKMYWWSNIKAKIATYVVYVIFDGAFRGVGDEKVGVGEGVVVLSLALDMLTNSCLEGIMVSLIFLEGLDEEALVEFMVEWCEEDEDDDRNEEDDLFNLGGKDQSGKA</sequence>
<evidence type="ECO:0000259" key="8">
    <source>
        <dbReference type="PROSITE" id="PS50878"/>
    </source>
</evidence>
<dbReference type="PANTHER" id="PTHR24559:SF427">
    <property type="entry name" value="RNA-DIRECTED DNA POLYMERASE"/>
    <property type="match status" value="1"/>
</dbReference>
<evidence type="ECO:0000256" key="7">
    <source>
        <dbReference type="SAM" id="MobiDB-lite"/>
    </source>
</evidence>
<dbReference type="PROSITE" id="PS50878">
    <property type="entry name" value="RT_POL"/>
    <property type="match status" value="1"/>
</dbReference>
<dbReference type="InterPro" id="IPR000477">
    <property type="entry name" value="RT_dom"/>
</dbReference>
<gene>
    <name evidence="9" type="ORF">Tci_038488</name>
</gene>
<dbReference type="InterPro" id="IPR043128">
    <property type="entry name" value="Rev_trsase/Diguanyl_cyclase"/>
</dbReference>
<keyword evidence="5" id="KW-0378">Hydrolase</keyword>